<protein>
    <submittedName>
        <fullName evidence="1">Helix-turn-helix domain containing protein</fullName>
    </submittedName>
</protein>
<sequence length="274" mass="30904">MKNSFESRLEFLLYDRKQTPWGKSLGFPSATISGIFGGRIPGEKFLYAIRRAENVNLDWLLTGKGMPFYVELTNNGTSLFETVQQMLEDEPHWQVYVCSLGSRSILIFEQPGQYGLNNKWIDYRITEILVGPGSEELAAELRNFPNREQIKIPLLSPEDEEAIATGQVGTYRLFDSEDALLANHRPAKDSDLQFYSTETTSTAKPVDDETVKLDLMRAVVKLVEDCANELGENLNSDQKSRVITAVYRQADRLGLTAEDLTPDSIRTAIDVVRD</sequence>
<organism evidence="1 2">
    <name type="scientific">Photobacterium atrarenae</name>
    <dbReference type="NCBI Taxonomy" id="865757"/>
    <lineage>
        <taxon>Bacteria</taxon>
        <taxon>Pseudomonadati</taxon>
        <taxon>Pseudomonadota</taxon>
        <taxon>Gammaproteobacteria</taxon>
        <taxon>Vibrionales</taxon>
        <taxon>Vibrionaceae</taxon>
        <taxon>Photobacterium</taxon>
    </lineage>
</organism>
<gene>
    <name evidence="1" type="ORF">NNL38_20185</name>
</gene>
<dbReference type="Gene3D" id="1.10.260.40">
    <property type="entry name" value="lambda repressor-like DNA-binding domains"/>
    <property type="match status" value="1"/>
</dbReference>
<dbReference type="InterPro" id="IPR010982">
    <property type="entry name" value="Lambda_DNA-bd_dom_sf"/>
</dbReference>
<name>A0ABY5GNF7_9GAMM</name>
<evidence type="ECO:0000313" key="2">
    <source>
        <dbReference type="Proteomes" id="UP001057998"/>
    </source>
</evidence>
<keyword evidence="2" id="KW-1185">Reference proteome</keyword>
<dbReference type="RefSeq" id="WP_255392248.1">
    <property type="nucleotide sequence ID" value="NZ_CP101509.1"/>
</dbReference>
<evidence type="ECO:0000313" key="1">
    <source>
        <dbReference type="EMBL" id="UTV30878.1"/>
    </source>
</evidence>
<proteinExistence type="predicted"/>
<dbReference type="EMBL" id="CP101509">
    <property type="protein sequence ID" value="UTV30878.1"/>
    <property type="molecule type" value="Genomic_DNA"/>
</dbReference>
<dbReference type="Proteomes" id="UP001057998">
    <property type="component" value="Chromosome 2"/>
</dbReference>
<accession>A0ABY5GNF7</accession>
<reference evidence="1" key="1">
    <citation type="submission" date="2022-07" db="EMBL/GenBank/DDBJ databases">
        <title>Genome sequencing of Photobacterium atrarenae GJH2-4.</title>
        <authorList>
            <person name="Park S.-J."/>
        </authorList>
    </citation>
    <scope>NUCLEOTIDE SEQUENCE</scope>
    <source>
        <strain evidence="1">GJH2-4</strain>
    </source>
</reference>